<organism evidence="17">
    <name type="scientific">Nippostrongylus brasiliensis</name>
    <name type="common">Rat hookworm</name>
    <dbReference type="NCBI Taxonomy" id="27835"/>
    <lineage>
        <taxon>Eukaryota</taxon>
        <taxon>Metazoa</taxon>
        <taxon>Ecdysozoa</taxon>
        <taxon>Nematoda</taxon>
        <taxon>Chromadorea</taxon>
        <taxon>Rhabditida</taxon>
        <taxon>Rhabditina</taxon>
        <taxon>Rhabditomorpha</taxon>
        <taxon>Strongyloidea</taxon>
        <taxon>Heligmosomidae</taxon>
        <taxon>Nippostrongylus</taxon>
    </lineage>
</organism>
<dbReference type="Gene3D" id="2.170.270.10">
    <property type="entry name" value="SET domain"/>
    <property type="match status" value="1"/>
</dbReference>
<dbReference type="GO" id="GO:0032259">
    <property type="term" value="P:methylation"/>
    <property type="evidence" value="ECO:0007669"/>
    <property type="project" value="UniProtKB-KW"/>
</dbReference>
<evidence type="ECO:0000256" key="10">
    <source>
        <dbReference type="ARBA" id="ARBA00023242"/>
    </source>
</evidence>
<dbReference type="PANTHER" id="PTHR12787:SF0">
    <property type="entry name" value="RIBOSOMAL RNA-PROCESSING PROTEIN 8"/>
    <property type="match status" value="1"/>
</dbReference>
<dbReference type="Gene3D" id="1.10.10.2150">
    <property type="entry name" value="Ribosomal RNA-processing protein 8, N-terminal domain"/>
    <property type="match status" value="1"/>
</dbReference>
<feature type="compositionally biased region" description="Basic and acidic residues" evidence="13">
    <location>
        <begin position="1"/>
        <end position="12"/>
    </location>
</feature>
<evidence type="ECO:0000256" key="12">
    <source>
        <dbReference type="RuleBase" id="RU365074"/>
    </source>
</evidence>
<dbReference type="GO" id="GO:0008270">
    <property type="term" value="F:zinc ion binding"/>
    <property type="evidence" value="ECO:0007669"/>
    <property type="project" value="UniProtKB-KW"/>
</dbReference>
<dbReference type="GO" id="GO:0033553">
    <property type="term" value="C:rDNA heterochromatin"/>
    <property type="evidence" value="ECO:0007669"/>
    <property type="project" value="TreeGrafter"/>
</dbReference>
<comment type="subcellular location">
    <subcellularLocation>
        <location evidence="1 12">Nucleus</location>
        <location evidence="1 12">Nucleolus</location>
    </subcellularLocation>
</comment>
<reference evidence="17" key="1">
    <citation type="submission" date="2017-02" db="UniProtKB">
        <authorList>
            <consortium name="WormBaseParasite"/>
        </authorList>
    </citation>
    <scope>IDENTIFICATION</scope>
</reference>
<dbReference type="Gene3D" id="6.10.140.2220">
    <property type="match status" value="1"/>
</dbReference>
<keyword evidence="9" id="KW-0862">Zinc</keyword>
<evidence type="ECO:0000256" key="6">
    <source>
        <dbReference type="ARBA" id="ARBA00022691"/>
    </source>
</evidence>
<evidence type="ECO:0000313" key="16">
    <source>
        <dbReference type="Proteomes" id="UP000271162"/>
    </source>
</evidence>
<dbReference type="FunFam" id="1.10.10.2150:FF:000001">
    <property type="entry name" value="Ribosomal RNA-processing protein 8"/>
    <property type="match status" value="1"/>
</dbReference>
<dbReference type="InterPro" id="IPR042036">
    <property type="entry name" value="RRP8_N"/>
</dbReference>
<dbReference type="SUPFAM" id="SSF144232">
    <property type="entry name" value="HIT/MYND zinc finger-like"/>
    <property type="match status" value="1"/>
</dbReference>
<proteinExistence type="inferred from homology"/>
<dbReference type="PROSITE" id="PS50865">
    <property type="entry name" value="ZF_MYND_2"/>
    <property type="match status" value="1"/>
</dbReference>
<keyword evidence="8 11" id="KW-0863">Zinc-finger</keyword>
<keyword evidence="10 12" id="KW-0539">Nucleus</keyword>
<evidence type="ECO:0000313" key="17">
    <source>
        <dbReference type="WBParaSite" id="NBR_0001850801-mRNA-1"/>
    </source>
</evidence>
<evidence type="ECO:0000256" key="3">
    <source>
        <dbReference type="ARBA" id="ARBA00022552"/>
    </source>
</evidence>
<dbReference type="EC" id="2.1.1.-" evidence="12"/>
<evidence type="ECO:0000256" key="2">
    <source>
        <dbReference type="ARBA" id="ARBA00006301"/>
    </source>
</evidence>
<keyword evidence="7" id="KW-0479">Metal-binding</keyword>
<keyword evidence="6 12" id="KW-0949">S-adenosyl-L-methionine</keyword>
<gene>
    <name evidence="15" type="ORF">NBR_LOCUS18510</name>
</gene>
<dbReference type="EMBL" id="UYSL01023479">
    <property type="protein sequence ID" value="VDL82235.1"/>
    <property type="molecule type" value="Genomic_DNA"/>
</dbReference>
<keyword evidence="3 12" id="KW-0698">rRNA processing</keyword>
<reference evidence="15 16" key="2">
    <citation type="submission" date="2018-11" db="EMBL/GenBank/DDBJ databases">
        <authorList>
            <consortium name="Pathogen Informatics"/>
        </authorList>
    </citation>
    <scope>NUCLEOTIDE SEQUENCE [LARGE SCALE GENOMIC DNA]</scope>
</reference>
<dbReference type="WBParaSite" id="NBR_0001850801-mRNA-1">
    <property type="protein sequence ID" value="NBR_0001850801-mRNA-1"/>
    <property type="gene ID" value="NBR_0001850801"/>
</dbReference>
<keyword evidence="16" id="KW-1185">Reference proteome</keyword>
<evidence type="ECO:0000256" key="5">
    <source>
        <dbReference type="ARBA" id="ARBA00022679"/>
    </source>
</evidence>
<dbReference type="PANTHER" id="PTHR12787">
    <property type="entry name" value="RIBOSOMAL RNA-PROCESSING PROTEIN 8"/>
    <property type="match status" value="1"/>
</dbReference>
<dbReference type="Pfam" id="PF05148">
    <property type="entry name" value="Methyltransf_8"/>
    <property type="match status" value="1"/>
</dbReference>
<feature type="region of interest" description="Disordered" evidence="13">
    <location>
        <begin position="1"/>
        <end position="88"/>
    </location>
</feature>
<feature type="domain" description="MYND-type" evidence="14">
    <location>
        <begin position="165"/>
        <end position="205"/>
    </location>
</feature>
<evidence type="ECO:0000256" key="11">
    <source>
        <dbReference type="PROSITE-ProRule" id="PRU00134"/>
    </source>
</evidence>
<dbReference type="GO" id="GO:0005677">
    <property type="term" value="C:chromatin silencing complex"/>
    <property type="evidence" value="ECO:0007669"/>
    <property type="project" value="TreeGrafter"/>
</dbReference>
<dbReference type="InterPro" id="IPR002893">
    <property type="entry name" value="Znf_MYND"/>
</dbReference>
<dbReference type="InterPro" id="IPR011990">
    <property type="entry name" value="TPR-like_helical_dom_sf"/>
</dbReference>
<evidence type="ECO:0000256" key="7">
    <source>
        <dbReference type="ARBA" id="ARBA00022723"/>
    </source>
</evidence>
<comment type="similarity">
    <text evidence="2 12">Belongs to the methyltransferase superfamily. RRP8 family.</text>
</comment>
<evidence type="ECO:0000313" key="15">
    <source>
        <dbReference type="EMBL" id="VDL82235.1"/>
    </source>
</evidence>
<sequence>MGKIRSPEKTKEVIAPTTVAAKPIKKRPWRDKVRKKAKKEAEKAKRAFNCQPATEKGSDKKKKKKKRKKKNYEEKEKEPEEDMAASKSVKADALEKLEAGRFRFLNEQLYTMTGSDAMEYFKEDPDAFLCYHNGFADQVKKWPNHPLSTIISWLKSKPSGSKVYDMGCGEAKAGSSLKKCLGCRFFAYCSPVCQKKDWKLHKRECMACKKHDGVSNEEIRLVMRLAVRWEAGEMGEATVDGVVRSLSTLEQHADALEGKASRFLEDFKIFFKDCSVDDELVKRLCRVVCVNSFSLTNEHSSTIGISLCIRLSVIDHSCVPNMRYAYRQNEAVMVPTRLSHIPTSLGEARHSYINEILPRKMRRELLMSGYNFFCECVGCMDDDRTNRMEGWHCEECADGWLPPQENAKCVRCNWAITRDHYEVCRVAEETANASNEVLLNNQYKLDSRVQLAAKVLPVFEGALYRFNVLRFPSLRTLYEHAISEKNTEDMIEYGSQMLAIQEQYQNKDDLALCHLKYGLAQAFKSANNDEKCREVMSGVTEVFARAYGENSQIYTFASLIS</sequence>
<protein>
    <recommendedName>
        <fullName evidence="12">Ribosomal RNA-processing protein 8</fullName>
        <ecNumber evidence="12">2.1.1.-</ecNumber>
    </recommendedName>
</protein>
<feature type="compositionally biased region" description="Basic residues" evidence="13">
    <location>
        <begin position="59"/>
        <end position="70"/>
    </location>
</feature>
<dbReference type="InterPro" id="IPR046341">
    <property type="entry name" value="SET_dom_sf"/>
</dbReference>
<dbReference type="GO" id="GO:0042149">
    <property type="term" value="P:cellular response to glucose starvation"/>
    <property type="evidence" value="ECO:0007669"/>
    <property type="project" value="TreeGrafter"/>
</dbReference>
<dbReference type="GO" id="GO:0006364">
    <property type="term" value="P:rRNA processing"/>
    <property type="evidence" value="ECO:0007669"/>
    <property type="project" value="UniProtKB-UniRule"/>
</dbReference>
<dbReference type="SUPFAM" id="SSF82199">
    <property type="entry name" value="SET domain"/>
    <property type="match status" value="1"/>
</dbReference>
<dbReference type="Gene3D" id="1.25.40.10">
    <property type="entry name" value="Tetratricopeptide repeat domain"/>
    <property type="match status" value="1"/>
</dbReference>
<dbReference type="OMA" id="LMYAIKC"/>
<keyword evidence="4 12" id="KW-0489">Methyltransferase</keyword>
<dbReference type="STRING" id="27835.A0A0N4YMT5"/>
<evidence type="ECO:0000256" key="1">
    <source>
        <dbReference type="ARBA" id="ARBA00004604"/>
    </source>
</evidence>
<feature type="compositionally biased region" description="Basic residues" evidence="13">
    <location>
        <begin position="23"/>
        <end position="38"/>
    </location>
</feature>
<evidence type="ECO:0000259" key="14">
    <source>
        <dbReference type="PROSITE" id="PS50865"/>
    </source>
</evidence>
<evidence type="ECO:0000256" key="8">
    <source>
        <dbReference type="ARBA" id="ARBA00022771"/>
    </source>
</evidence>
<comment type="function">
    <text evidence="12">Probable methyltransferase required to silence rDNA.</text>
</comment>
<evidence type="ECO:0000256" key="9">
    <source>
        <dbReference type="ARBA" id="ARBA00022833"/>
    </source>
</evidence>
<dbReference type="InterPro" id="IPR007823">
    <property type="entry name" value="RRP8"/>
</dbReference>
<keyword evidence="5 12" id="KW-0808">Transferase</keyword>
<evidence type="ECO:0000256" key="13">
    <source>
        <dbReference type="SAM" id="MobiDB-lite"/>
    </source>
</evidence>
<dbReference type="Proteomes" id="UP000271162">
    <property type="component" value="Unassembled WGS sequence"/>
</dbReference>
<dbReference type="GO" id="GO:0046015">
    <property type="term" value="P:regulation of transcription by glucose"/>
    <property type="evidence" value="ECO:0007669"/>
    <property type="project" value="TreeGrafter"/>
</dbReference>
<dbReference type="GO" id="GO:0005730">
    <property type="term" value="C:nucleolus"/>
    <property type="evidence" value="ECO:0007669"/>
    <property type="project" value="UniProtKB-SubCell"/>
</dbReference>
<dbReference type="AlphaFoldDB" id="A0A0N4YMT5"/>
<dbReference type="GO" id="GO:0008168">
    <property type="term" value="F:methyltransferase activity"/>
    <property type="evidence" value="ECO:0007669"/>
    <property type="project" value="UniProtKB-KW"/>
</dbReference>
<dbReference type="GO" id="GO:0000183">
    <property type="term" value="P:rDNA heterochromatin formation"/>
    <property type="evidence" value="ECO:0007669"/>
    <property type="project" value="TreeGrafter"/>
</dbReference>
<name>A0A0N4YMT5_NIPBR</name>
<accession>A0A0N4YMT5</accession>
<evidence type="ECO:0000256" key="4">
    <source>
        <dbReference type="ARBA" id="ARBA00022603"/>
    </source>
</evidence>